<evidence type="ECO:0000256" key="2">
    <source>
        <dbReference type="ARBA" id="ARBA00022723"/>
    </source>
</evidence>
<dbReference type="InterPro" id="IPR051460">
    <property type="entry name" value="HdrC_iron-sulfur_subunit"/>
</dbReference>
<dbReference type="GO" id="GO:0016491">
    <property type="term" value="F:oxidoreductase activity"/>
    <property type="evidence" value="ECO:0007669"/>
    <property type="project" value="UniProtKB-KW"/>
</dbReference>
<gene>
    <name evidence="7" type="ORF">S01H4_22844</name>
</gene>
<reference evidence="7" key="1">
    <citation type="journal article" date="2014" name="Front. Microbiol.">
        <title>High frequency of phylogenetically diverse reductive dehalogenase-homologous genes in deep subseafloor sedimentary metagenomes.</title>
        <authorList>
            <person name="Kawai M."/>
            <person name="Futagami T."/>
            <person name="Toyoda A."/>
            <person name="Takaki Y."/>
            <person name="Nishi S."/>
            <person name="Hori S."/>
            <person name="Arai W."/>
            <person name="Tsubouchi T."/>
            <person name="Morono Y."/>
            <person name="Uchiyama I."/>
            <person name="Ito T."/>
            <person name="Fujiyama A."/>
            <person name="Inagaki F."/>
            <person name="Takami H."/>
        </authorList>
    </citation>
    <scope>NUCLEOTIDE SEQUENCE</scope>
    <source>
        <strain evidence="7">Expedition CK06-06</strain>
    </source>
</reference>
<dbReference type="PANTHER" id="PTHR43255:SF1">
    <property type="entry name" value="IRON-SULFUR-BINDING OXIDOREDUCTASE FADF-RELATED"/>
    <property type="match status" value="1"/>
</dbReference>
<dbReference type="PROSITE" id="PS00198">
    <property type="entry name" value="4FE4S_FER_1"/>
    <property type="match status" value="1"/>
</dbReference>
<keyword evidence="3" id="KW-0560">Oxidoreductase</keyword>
<dbReference type="InterPro" id="IPR017896">
    <property type="entry name" value="4Fe4S_Fe-S-bd"/>
</dbReference>
<proteinExistence type="predicted"/>
<dbReference type="GO" id="GO:0005886">
    <property type="term" value="C:plasma membrane"/>
    <property type="evidence" value="ECO:0007669"/>
    <property type="project" value="TreeGrafter"/>
</dbReference>
<keyword evidence="4" id="KW-0408">Iron</keyword>
<evidence type="ECO:0000259" key="6">
    <source>
        <dbReference type="PROSITE" id="PS51379"/>
    </source>
</evidence>
<evidence type="ECO:0000256" key="3">
    <source>
        <dbReference type="ARBA" id="ARBA00023002"/>
    </source>
</evidence>
<dbReference type="PROSITE" id="PS51379">
    <property type="entry name" value="4FE4S_FER_2"/>
    <property type="match status" value="1"/>
</dbReference>
<keyword evidence="2" id="KW-0479">Metal-binding</keyword>
<protein>
    <recommendedName>
        <fullName evidence="6">4Fe-4S ferredoxin-type domain-containing protein</fullName>
    </recommendedName>
</protein>
<name>X1C7K9_9ZZZZ</name>
<evidence type="ECO:0000256" key="5">
    <source>
        <dbReference type="ARBA" id="ARBA00023014"/>
    </source>
</evidence>
<dbReference type="EMBL" id="BART01010525">
    <property type="protein sequence ID" value="GAG89297.1"/>
    <property type="molecule type" value="Genomic_DNA"/>
</dbReference>
<dbReference type="GO" id="GO:0046872">
    <property type="term" value="F:metal ion binding"/>
    <property type="evidence" value="ECO:0007669"/>
    <property type="project" value="UniProtKB-KW"/>
</dbReference>
<keyword evidence="5" id="KW-0411">Iron-sulfur</keyword>
<dbReference type="GO" id="GO:0051539">
    <property type="term" value="F:4 iron, 4 sulfur cluster binding"/>
    <property type="evidence" value="ECO:0007669"/>
    <property type="project" value="UniProtKB-KW"/>
</dbReference>
<dbReference type="PANTHER" id="PTHR43255">
    <property type="entry name" value="IRON-SULFUR-BINDING OXIDOREDUCTASE FADF-RELATED-RELATED"/>
    <property type="match status" value="1"/>
</dbReference>
<accession>X1C7K9</accession>
<dbReference type="InterPro" id="IPR017900">
    <property type="entry name" value="4Fe4S_Fe_S_CS"/>
</dbReference>
<organism evidence="7">
    <name type="scientific">marine sediment metagenome</name>
    <dbReference type="NCBI Taxonomy" id="412755"/>
    <lineage>
        <taxon>unclassified sequences</taxon>
        <taxon>metagenomes</taxon>
        <taxon>ecological metagenomes</taxon>
    </lineage>
</organism>
<feature type="domain" description="4Fe-4S ferredoxin-type" evidence="6">
    <location>
        <begin position="1"/>
        <end position="21"/>
    </location>
</feature>
<evidence type="ECO:0000256" key="1">
    <source>
        <dbReference type="ARBA" id="ARBA00022485"/>
    </source>
</evidence>
<comment type="caution">
    <text evidence="7">The sequence shown here is derived from an EMBL/GenBank/DDBJ whole genome shotgun (WGS) entry which is preliminary data.</text>
</comment>
<evidence type="ECO:0000256" key="4">
    <source>
        <dbReference type="ARBA" id="ARBA00023004"/>
    </source>
</evidence>
<dbReference type="SUPFAM" id="SSF46548">
    <property type="entry name" value="alpha-helical ferredoxin"/>
    <property type="match status" value="1"/>
</dbReference>
<sequence>MCVSCYACTEFCPKNIPLTPGLLARAKEELLLAGTIPQELQEAFENSQRYGNPLGESPRKRADWAEDLTPDVVIMRKGKRPVDVLWFVGDYPSYHPRVQKTAKAMAKIFNILNVDFGILGPEESSDGDSQRLAGESGLFEVLAEKNGKVFEKYQFNDIFHD</sequence>
<keyword evidence="1" id="KW-0004">4Fe-4S</keyword>
<evidence type="ECO:0000313" key="7">
    <source>
        <dbReference type="EMBL" id="GAG89297.1"/>
    </source>
</evidence>
<dbReference type="AlphaFoldDB" id="X1C7K9"/>